<dbReference type="STRING" id="99656.SAMN05421659_1217"/>
<keyword evidence="2" id="KW-0408">Iron</keyword>
<evidence type="ECO:0000256" key="2">
    <source>
        <dbReference type="ARBA" id="ARBA00023004"/>
    </source>
</evidence>
<evidence type="ECO:0000259" key="4">
    <source>
        <dbReference type="PROSITE" id="PS51379"/>
    </source>
</evidence>
<evidence type="ECO:0000256" key="3">
    <source>
        <dbReference type="ARBA" id="ARBA00023014"/>
    </source>
</evidence>
<dbReference type="Proteomes" id="UP000199701">
    <property type="component" value="Unassembled WGS sequence"/>
</dbReference>
<dbReference type="Gene3D" id="3.30.70.20">
    <property type="match status" value="1"/>
</dbReference>
<evidence type="ECO:0000313" key="5">
    <source>
        <dbReference type="EMBL" id="SEW43471.1"/>
    </source>
</evidence>
<dbReference type="InterPro" id="IPR017896">
    <property type="entry name" value="4Fe4S_Fe-S-bd"/>
</dbReference>
<organism evidence="5 6">
    <name type="scientific">[Clostridium] fimetarium</name>
    <dbReference type="NCBI Taxonomy" id="99656"/>
    <lineage>
        <taxon>Bacteria</taxon>
        <taxon>Bacillati</taxon>
        <taxon>Bacillota</taxon>
        <taxon>Clostridia</taxon>
        <taxon>Lachnospirales</taxon>
        <taxon>Lachnospiraceae</taxon>
    </lineage>
</organism>
<dbReference type="PANTHER" id="PTHR42827">
    <property type="entry name" value="IRON-SULFUR CLUSTER-BINDING PROTEIN-RELATED"/>
    <property type="match status" value="1"/>
</dbReference>
<evidence type="ECO:0000313" key="6">
    <source>
        <dbReference type="Proteomes" id="UP000199701"/>
    </source>
</evidence>
<feature type="domain" description="4Fe-4S ferredoxin-type" evidence="4">
    <location>
        <begin position="69"/>
        <end position="98"/>
    </location>
</feature>
<dbReference type="PANTHER" id="PTHR42827:SF1">
    <property type="entry name" value="IRON-SULFUR CLUSTER-BINDING PROTEIN"/>
    <property type="match status" value="1"/>
</dbReference>
<reference evidence="5 6" key="1">
    <citation type="submission" date="2016-10" db="EMBL/GenBank/DDBJ databases">
        <authorList>
            <person name="de Groot N.N."/>
        </authorList>
    </citation>
    <scope>NUCLEOTIDE SEQUENCE [LARGE SCALE GENOMIC DNA]</scope>
    <source>
        <strain evidence="5 6">DSM 9179</strain>
    </source>
</reference>
<name>A0A1I0RQS8_9FIRM</name>
<dbReference type="Pfam" id="PF12838">
    <property type="entry name" value="Fer4_7"/>
    <property type="match status" value="1"/>
</dbReference>
<accession>A0A1I0RQS8</accession>
<dbReference type="OrthoDB" id="9784571at2"/>
<dbReference type="AlphaFoldDB" id="A0A1I0RQS8"/>
<dbReference type="GO" id="GO:0046872">
    <property type="term" value="F:metal ion binding"/>
    <property type="evidence" value="ECO:0007669"/>
    <property type="project" value="UniProtKB-KW"/>
</dbReference>
<proteinExistence type="predicted"/>
<keyword evidence="1" id="KW-0479">Metal-binding</keyword>
<dbReference type="RefSeq" id="WP_139197343.1">
    <property type="nucleotide sequence ID" value="NZ_FOJI01000021.1"/>
</dbReference>
<dbReference type="SUPFAM" id="SSF54862">
    <property type="entry name" value="4Fe-4S ferredoxins"/>
    <property type="match status" value="1"/>
</dbReference>
<dbReference type="PROSITE" id="PS00198">
    <property type="entry name" value="4FE4S_FER_1"/>
    <property type="match status" value="1"/>
</dbReference>
<evidence type="ECO:0000256" key="1">
    <source>
        <dbReference type="ARBA" id="ARBA00022723"/>
    </source>
</evidence>
<dbReference type="EMBL" id="FOJI01000021">
    <property type="protein sequence ID" value="SEW43471.1"/>
    <property type="molecule type" value="Genomic_DNA"/>
</dbReference>
<dbReference type="InterPro" id="IPR017900">
    <property type="entry name" value="4Fe4S_Fe_S_CS"/>
</dbReference>
<protein>
    <submittedName>
        <fullName evidence="5">4Fe-4S dicluster domain-containing protein</fullName>
    </submittedName>
</protein>
<keyword evidence="3" id="KW-0411">Iron-sulfur</keyword>
<dbReference type="PROSITE" id="PS51379">
    <property type="entry name" value="4FE4S_FER_2"/>
    <property type="match status" value="1"/>
</dbReference>
<sequence length="144" mass="16234">MIEKIAYCLTDDGYSNFVVPYPGKSGIRMKDLADKTSLGHIGDSFLFLHKQWGPWVHLRLLFTDAHFESDKNSDINACNHCGKCISACPAKAIYIDHFKGIDCGEYQMSQYIGVKDNYYWNCEVCARICPIGNSPLSLKIISDI</sequence>
<keyword evidence="6" id="KW-1185">Reference proteome</keyword>
<dbReference type="GO" id="GO:0051536">
    <property type="term" value="F:iron-sulfur cluster binding"/>
    <property type="evidence" value="ECO:0007669"/>
    <property type="project" value="UniProtKB-KW"/>
</dbReference>
<gene>
    <name evidence="5" type="ORF">SAMN05421659_1217</name>
</gene>